<feature type="domain" description="CS" evidence="3">
    <location>
        <begin position="3"/>
        <end position="106"/>
    </location>
</feature>
<dbReference type="Gene3D" id="2.60.40.790">
    <property type="match status" value="1"/>
</dbReference>
<feature type="compositionally biased region" description="Acidic residues" evidence="2">
    <location>
        <begin position="203"/>
        <end position="213"/>
    </location>
</feature>
<dbReference type="PANTHER" id="PTHR22932:SF1">
    <property type="entry name" value="CO-CHAPERONE PROTEIN DAF-41"/>
    <property type="match status" value="1"/>
</dbReference>
<proteinExistence type="inferred from homology"/>
<evidence type="ECO:0000256" key="1">
    <source>
        <dbReference type="ARBA" id="ARBA00025733"/>
    </source>
</evidence>
<dbReference type="EMBL" id="DF849479">
    <property type="protein sequence ID" value="GAT57521.1"/>
    <property type="molecule type" value="Genomic_DNA"/>
</dbReference>
<dbReference type="SUPFAM" id="SSF49764">
    <property type="entry name" value="HSP20-like chaperones"/>
    <property type="match status" value="1"/>
</dbReference>
<dbReference type="Pfam" id="PF04969">
    <property type="entry name" value="CS"/>
    <property type="match status" value="1"/>
</dbReference>
<keyword evidence="5" id="KW-1185">Reference proteome</keyword>
<comment type="similarity">
    <text evidence="1">Belongs to the p23/wos2 family.</text>
</comment>
<feature type="region of interest" description="Disordered" evidence="2">
    <location>
        <begin position="123"/>
        <end position="148"/>
    </location>
</feature>
<evidence type="ECO:0000256" key="2">
    <source>
        <dbReference type="SAM" id="MobiDB-lite"/>
    </source>
</evidence>
<dbReference type="PROSITE" id="PS51203">
    <property type="entry name" value="CS"/>
    <property type="match status" value="1"/>
</dbReference>
<feature type="region of interest" description="Disordered" evidence="2">
    <location>
        <begin position="192"/>
        <end position="220"/>
    </location>
</feature>
<dbReference type="InterPro" id="IPR007052">
    <property type="entry name" value="CS_dom"/>
</dbReference>
<evidence type="ECO:0000313" key="5">
    <source>
        <dbReference type="Proteomes" id="UP000815677"/>
    </source>
</evidence>
<reference evidence="4" key="1">
    <citation type="submission" date="2014-09" db="EMBL/GenBank/DDBJ databases">
        <title>Genome sequence of the luminous mushroom Mycena chlorophos for searching fungal bioluminescence genes.</title>
        <authorList>
            <person name="Tanaka Y."/>
            <person name="Kasuga D."/>
            <person name="Oba Y."/>
            <person name="Hase S."/>
            <person name="Sato K."/>
            <person name="Oba Y."/>
            <person name="Sakakibara Y."/>
        </authorList>
    </citation>
    <scope>NUCLEOTIDE SEQUENCE</scope>
</reference>
<protein>
    <recommendedName>
        <fullName evidence="3">CS domain-containing protein</fullName>
    </recommendedName>
</protein>
<dbReference type="Proteomes" id="UP000815677">
    <property type="component" value="Unassembled WGS sequence"/>
</dbReference>
<feature type="compositionally biased region" description="Acidic residues" evidence="2">
    <location>
        <begin position="124"/>
        <end position="142"/>
    </location>
</feature>
<name>A0ABQ0M5T6_MYCCL</name>
<dbReference type="Pfam" id="PF12937">
    <property type="entry name" value="F-box-like"/>
    <property type="match status" value="1"/>
</dbReference>
<sequence>MAPVHPEVLWAQRSSESDEAKNIVYLTVNLPDIVESSLEYTLEPTKISFKATSGNEKTGSTKEYAFDLELFGEVIPEKSGKRLTTRSFAVVLRKKDQQAEYWPRLTKAKVKNAYIKTDFSKWVDEDEQDGEPEKKDDEDDFDMSSMGAGMPGMPPMGAGGFGGPSGFGGGDFGAGGGLGGMNVDFEKMMAEMGKSGAGPSGAADDDDDDDDDGPPPLEEAHTNCLNAYQAGRTTVAEIPPEILLCIFRDALPPWWMACAVRELIPASLYTIDLKQKTSLARVCRSWNAVANEMLYGRVHLRSIGQVAAFSRTIQQWNGLAQLVQQIDLSCFVPPAYDALFAEETANIFNLCPRLAHIGFVPVYKLPSTTYLPLQLKENITSLEFSQHI</sequence>
<evidence type="ECO:0000259" key="3">
    <source>
        <dbReference type="PROSITE" id="PS51203"/>
    </source>
</evidence>
<feature type="non-terminal residue" evidence="4">
    <location>
        <position position="388"/>
    </location>
</feature>
<dbReference type="CDD" id="cd06465">
    <property type="entry name" value="p23_hB-ind1_like"/>
    <property type="match status" value="1"/>
</dbReference>
<organism evidence="4 5">
    <name type="scientific">Mycena chlorophos</name>
    <name type="common">Agaric fungus</name>
    <name type="synonym">Agaricus chlorophos</name>
    <dbReference type="NCBI Taxonomy" id="658473"/>
    <lineage>
        <taxon>Eukaryota</taxon>
        <taxon>Fungi</taxon>
        <taxon>Dikarya</taxon>
        <taxon>Basidiomycota</taxon>
        <taxon>Agaricomycotina</taxon>
        <taxon>Agaricomycetes</taxon>
        <taxon>Agaricomycetidae</taxon>
        <taxon>Agaricales</taxon>
        <taxon>Marasmiineae</taxon>
        <taxon>Mycenaceae</taxon>
        <taxon>Mycena</taxon>
    </lineage>
</organism>
<dbReference type="PANTHER" id="PTHR22932">
    <property type="entry name" value="TELOMERASE-BINDING PROTEIN P23 HSP90 CO-CHAPERONE"/>
    <property type="match status" value="1"/>
</dbReference>
<dbReference type="InterPro" id="IPR008978">
    <property type="entry name" value="HSP20-like_chaperone"/>
</dbReference>
<accession>A0ABQ0M5T6</accession>
<gene>
    <name evidence="4" type="ORF">MCHLO_14045</name>
</gene>
<evidence type="ECO:0000313" key="4">
    <source>
        <dbReference type="EMBL" id="GAT57521.1"/>
    </source>
</evidence>
<dbReference type="InterPro" id="IPR045250">
    <property type="entry name" value="p23-like"/>
</dbReference>
<dbReference type="InterPro" id="IPR001810">
    <property type="entry name" value="F-box_dom"/>
</dbReference>